<proteinExistence type="predicted"/>
<accession>A0A2T2ZXC3</accession>
<name>A0A2T2ZXC3_9PEZI</name>
<dbReference type="EMBL" id="KZ678584">
    <property type="protein sequence ID" value="PSR78921.1"/>
    <property type="molecule type" value="Genomic_DNA"/>
</dbReference>
<feature type="chain" id="PRO_5015493995" description="Secreted protein" evidence="2">
    <location>
        <begin position="16"/>
        <end position="321"/>
    </location>
</feature>
<evidence type="ECO:0000256" key="1">
    <source>
        <dbReference type="SAM" id="MobiDB-lite"/>
    </source>
</evidence>
<dbReference type="Proteomes" id="UP000241462">
    <property type="component" value="Unassembled WGS sequence"/>
</dbReference>
<organism evidence="3 4">
    <name type="scientific">Coniella lustricola</name>
    <dbReference type="NCBI Taxonomy" id="2025994"/>
    <lineage>
        <taxon>Eukaryota</taxon>
        <taxon>Fungi</taxon>
        <taxon>Dikarya</taxon>
        <taxon>Ascomycota</taxon>
        <taxon>Pezizomycotina</taxon>
        <taxon>Sordariomycetes</taxon>
        <taxon>Sordariomycetidae</taxon>
        <taxon>Diaporthales</taxon>
        <taxon>Schizoparmaceae</taxon>
        <taxon>Coniella</taxon>
    </lineage>
</organism>
<sequence>MLAALVWHAFHGIWAHVLSPQTNHPRAHAAVSQTRPSSSSKDHHEQKSQHNGCRPPVLHQALSIKRNRLPTHKASSDLIRSTSQHRRLARASATSHLGQFCLYGIELQLHGLELLALETHFLQQPEDHARSLQFLLGQRQCKIHCLGPLLTARHDLVLGGGATARSGTMNRPHRQPEWTVGRRRLVEHMSDGCVGDVAHGGVVRGARAGAGAAVASIGVCAVEHDHHTVDASWIVVEVVNPHGAHASSLGTCCASHVELCVALAVVVVRVGVTHVVAAVACVDLRCARRSCLQWLAAVVVVQDELRREASIDAHHGHGSAP</sequence>
<reference evidence="3 4" key="1">
    <citation type="journal article" date="2018" name="Mycol. Prog.">
        <title>Coniella lustricola, a new species from submerged detritus.</title>
        <authorList>
            <person name="Raudabaugh D.B."/>
            <person name="Iturriaga T."/>
            <person name="Carver A."/>
            <person name="Mondo S."/>
            <person name="Pangilinan J."/>
            <person name="Lipzen A."/>
            <person name="He G."/>
            <person name="Amirebrahimi M."/>
            <person name="Grigoriev I.V."/>
            <person name="Miller A.N."/>
        </authorList>
    </citation>
    <scope>NUCLEOTIDE SEQUENCE [LARGE SCALE GENOMIC DNA]</scope>
    <source>
        <strain evidence="3 4">B22-T-1</strain>
    </source>
</reference>
<dbReference type="InParanoid" id="A0A2T2ZXC3"/>
<keyword evidence="2" id="KW-0732">Signal</keyword>
<evidence type="ECO:0008006" key="5">
    <source>
        <dbReference type="Google" id="ProtNLM"/>
    </source>
</evidence>
<evidence type="ECO:0000256" key="2">
    <source>
        <dbReference type="SAM" id="SignalP"/>
    </source>
</evidence>
<evidence type="ECO:0000313" key="3">
    <source>
        <dbReference type="EMBL" id="PSR78921.1"/>
    </source>
</evidence>
<feature type="region of interest" description="Disordered" evidence="1">
    <location>
        <begin position="24"/>
        <end position="55"/>
    </location>
</feature>
<feature type="signal peptide" evidence="2">
    <location>
        <begin position="1"/>
        <end position="15"/>
    </location>
</feature>
<evidence type="ECO:0000313" key="4">
    <source>
        <dbReference type="Proteomes" id="UP000241462"/>
    </source>
</evidence>
<keyword evidence="4" id="KW-1185">Reference proteome</keyword>
<gene>
    <name evidence="3" type="ORF">BD289DRAFT_109473</name>
</gene>
<dbReference type="AlphaFoldDB" id="A0A2T2ZXC3"/>
<protein>
    <recommendedName>
        <fullName evidence="5">Secreted protein</fullName>
    </recommendedName>
</protein>